<keyword evidence="2" id="KW-1185">Reference proteome</keyword>
<dbReference type="EMBL" id="BMSZ01000032">
    <property type="protein sequence ID" value="GGS82854.1"/>
    <property type="molecule type" value="Genomic_DNA"/>
</dbReference>
<reference evidence="2" key="1">
    <citation type="journal article" date="2019" name="Int. J. Syst. Evol. Microbiol.">
        <title>The Global Catalogue of Microorganisms (GCM) 10K type strain sequencing project: providing services to taxonomists for standard genome sequencing and annotation.</title>
        <authorList>
            <consortium name="The Broad Institute Genomics Platform"/>
            <consortium name="The Broad Institute Genome Sequencing Center for Infectious Disease"/>
            <person name="Wu L."/>
            <person name="Ma J."/>
        </authorList>
    </citation>
    <scope>NUCLEOTIDE SEQUENCE [LARGE SCALE GENOMIC DNA]</scope>
    <source>
        <strain evidence="2">JCM 4350</strain>
    </source>
</reference>
<sequence>MSTETNADLVHRFYQALQQGDYDTLTGMLHPDFVFYPQIDSPRPGAAGFIDAEKKHVDAFPGIRLTVLDTVAEGDKVGAYVVVEGDQGGDYYGIPPRGAHMRFSMFNLFTFKDGKIIEKRAHYNKADIMDQLTAGSAA</sequence>
<protein>
    <recommendedName>
        <fullName evidence="3">Ester cyclase</fullName>
    </recommendedName>
</protein>
<dbReference type="SUPFAM" id="SSF54427">
    <property type="entry name" value="NTF2-like"/>
    <property type="match status" value="1"/>
</dbReference>
<proteinExistence type="predicted"/>
<accession>A0ABQ2TSA4</accession>
<dbReference type="Proteomes" id="UP000659767">
    <property type="component" value="Unassembled WGS sequence"/>
</dbReference>
<evidence type="ECO:0008006" key="3">
    <source>
        <dbReference type="Google" id="ProtNLM"/>
    </source>
</evidence>
<dbReference type="RefSeq" id="WP_199889872.1">
    <property type="nucleotide sequence ID" value="NZ_BMSZ01000032.1"/>
</dbReference>
<organism evidence="1 2">
    <name type="scientific">Streptomyces badius</name>
    <dbReference type="NCBI Taxonomy" id="1941"/>
    <lineage>
        <taxon>Bacteria</taxon>
        <taxon>Bacillati</taxon>
        <taxon>Actinomycetota</taxon>
        <taxon>Actinomycetes</taxon>
        <taxon>Kitasatosporales</taxon>
        <taxon>Streptomycetaceae</taxon>
        <taxon>Streptomyces</taxon>
    </lineage>
</organism>
<comment type="caution">
    <text evidence="1">The sequence shown here is derived from an EMBL/GenBank/DDBJ whole genome shotgun (WGS) entry which is preliminary data.</text>
</comment>
<evidence type="ECO:0000313" key="1">
    <source>
        <dbReference type="EMBL" id="GGS82854.1"/>
    </source>
</evidence>
<dbReference type="Gene3D" id="3.10.450.50">
    <property type="match status" value="1"/>
</dbReference>
<dbReference type="PANTHER" id="PTHR38436">
    <property type="entry name" value="POLYKETIDE CYCLASE SNOAL-LIKE DOMAIN"/>
    <property type="match status" value="1"/>
</dbReference>
<dbReference type="InterPro" id="IPR032710">
    <property type="entry name" value="NTF2-like_dom_sf"/>
</dbReference>
<name>A0ABQ2TSA4_STRBA</name>
<evidence type="ECO:0000313" key="2">
    <source>
        <dbReference type="Proteomes" id="UP000659767"/>
    </source>
</evidence>
<dbReference type="PANTHER" id="PTHR38436:SF1">
    <property type="entry name" value="ESTER CYCLASE"/>
    <property type="match status" value="1"/>
</dbReference>
<dbReference type="InterPro" id="IPR009959">
    <property type="entry name" value="Cyclase_SnoaL-like"/>
</dbReference>
<gene>
    <name evidence="1" type="ORF">GCM10010253_66820</name>
</gene>
<dbReference type="Pfam" id="PF07366">
    <property type="entry name" value="SnoaL"/>
    <property type="match status" value="1"/>
</dbReference>